<dbReference type="EMBL" id="CAXDID020000017">
    <property type="protein sequence ID" value="CAL5984269.1"/>
    <property type="molecule type" value="Genomic_DNA"/>
</dbReference>
<evidence type="ECO:0000313" key="4">
    <source>
        <dbReference type="Proteomes" id="UP001642409"/>
    </source>
</evidence>
<feature type="region of interest" description="Disordered" evidence="1">
    <location>
        <begin position="171"/>
        <end position="209"/>
    </location>
</feature>
<dbReference type="EMBL" id="CATOUU010001186">
    <property type="protein sequence ID" value="CAI9978607.1"/>
    <property type="molecule type" value="Genomic_DNA"/>
</dbReference>
<reference evidence="3 4" key="2">
    <citation type="submission" date="2024-07" db="EMBL/GenBank/DDBJ databases">
        <authorList>
            <person name="Akdeniz Z."/>
        </authorList>
    </citation>
    <scope>NUCLEOTIDE SEQUENCE [LARGE SCALE GENOMIC DNA]</scope>
</reference>
<sequence>MVSGSTRSVPFCAVERRCRGGGCRDRRFRALGTAVLRFYLAVFGGKCSQRGSACDLRQGFEGRNLESGLDCDFRQGKCESENYLGRERCKAAERERSKRTVRELVGKVKAAGALRSFRQRNFLAFSCLLKAILVEIQLSLAFWRLCSKRASREAKVSFSYQDLNQAALNRESAMNSARESTEVRKARTENEVRQLKENEEGELERNQQAKSRQQVLLGASGRETPLQFVTCPRQNQPKSRFPLLFGEFAQKVLPESSNFTFPTRI</sequence>
<evidence type="ECO:0000313" key="3">
    <source>
        <dbReference type="EMBL" id="CAL5984269.1"/>
    </source>
</evidence>
<proteinExistence type="predicted"/>
<protein>
    <submittedName>
        <fullName evidence="3">Hypothetical_protein</fullName>
    </submittedName>
</protein>
<evidence type="ECO:0000313" key="2">
    <source>
        <dbReference type="EMBL" id="CAI9978607.1"/>
    </source>
</evidence>
<comment type="caution">
    <text evidence="2">The sequence shown here is derived from an EMBL/GenBank/DDBJ whole genome shotgun (WGS) entry which is preliminary data.</text>
</comment>
<accession>A0AA86RKZ2</accession>
<reference evidence="2" key="1">
    <citation type="submission" date="2023-06" db="EMBL/GenBank/DDBJ databases">
        <authorList>
            <person name="Kurt Z."/>
        </authorList>
    </citation>
    <scope>NUCLEOTIDE SEQUENCE</scope>
</reference>
<feature type="compositionally biased region" description="Basic and acidic residues" evidence="1">
    <location>
        <begin position="179"/>
        <end position="207"/>
    </location>
</feature>
<organism evidence="2">
    <name type="scientific">Hexamita inflata</name>
    <dbReference type="NCBI Taxonomy" id="28002"/>
    <lineage>
        <taxon>Eukaryota</taxon>
        <taxon>Metamonada</taxon>
        <taxon>Diplomonadida</taxon>
        <taxon>Hexamitidae</taxon>
        <taxon>Hexamitinae</taxon>
        <taxon>Hexamita</taxon>
    </lineage>
</organism>
<dbReference type="Proteomes" id="UP001642409">
    <property type="component" value="Unassembled WGS sequence"/>
</dbReference>
<gene>
    <name evidence="2" type="ORF">HINF_LOCUS66252</name>
    <name evidence="3" type="ORF">HINF_LOCUS8015</name>
</gene>
<dbReference type="AlphaFoldDB" id="A0AA86RKZ2"/>
<keyword evidence="4" id="KW-1185">Reference proteome</keyword>
<name>A0AA86RKZ2_9EUKA</name>
<evidence type="ECO:0000256" key="1">
    <source>
        <dbReference type="SAM" id="MobiDB-lite"/>
    </source>
</evidence>